<sequence>MSDFRMRSLQEYFGTITRAAVALISLSVPAGTAYSDPLKFENVAALRAEVISRLKTDSRIKETIPDSDDPARLKVTRQRRSGKDLELQVDVTNLLGRIRDLPAAEAETEIQRFLRVLVLNDTEDGFDAGHLIANIRPREHLSGLESKAATPDAEPVYEDLAGDVVVLYQIDTEDTLASLQFADVGGRSFAQLRQLALENINRQMTQVRQSEILEGISIFTVEGDEAISPALLLTDKFWALLEAQFPGGMLIAIPQRDAVVVLDKRVPNTIQIARALIDKVFEDEPDLLSEYVFERRDGKLLVVAEH</sequence>
<name>A0ABW4WNI9_9HYPH</name>
<dbReference type="EMBL" id="JBHUGY010000064">
    <property type="protein sequence ID" value="MFD2057751.1"/>
    <property type="molecule type" value="Genomic_DNA"/>
</dbReference>
<evidence type="ECO:0008006" key="3">
    <source>
        <dbReference type="Google" id="ProtNLM"/>
    </source>
</evidence>
<protein>
    <recommendedName>
        <fullName evidence="3">DUF1444 family protein</fullName>
    </recommendedName>
</protein>
<dbReference type="Proteomes" id="UP001597349">
    <property type="component" value="Unassembled WGS sequence"/>
</dbReference>
<dbReference type="RefSeq" id="WP_379025987.1">
    <property type="nucleotide sequence ID" value="NZ_JBHUGY010000064.1"/>
</dbReference>
<evidence type="ECO:0000313" key="2">
    <source>
        <dbReference type="Proteomes" id="UP001597349"/>
    </source>
</evidence>
<gene>
    <name evidence="1" type="ORF">ACFSQT_33115</name>
</gene>
<keyword evidence="2" id="KW-1185">Reference proteome</keyword>
<evidence type="ECO:0000313" key="1">
    <source>
        <dbReference type="EMBL" id="MFD2057751.1"/>
    </source>
</evidence>
<organism evidence="1 2">
    <name type="scientific">Mesorhizobium calcicola</name>
    <dbReference type="NCBI Taxonomy" id="1300310"/>
    <lineage>
        <taxon>Bacteria</taxon>
        <taxon>Pseudomonadati</taxon>
        <taxon>Pseudomonadota</taxon>
        <taxon>Alphaproteobacteria</taxon>
        <taxon>Hyphomicrobiales</taxon>
        <taxon>Phyllobacteriaceae</taxon>
        <taxon>Mesorhizobium</taxon>
    </lineage>
</organism>
<accession>A0ABW4WNI9</accession>
<comment type="caution">
    <text evidence="1">The sequence shown here is derived from an EMBL/GenBank/DDBJ whole genome shotgun (WGS) entry which is preliminary data.</text>
</comment>
<proteinExistence type="predicted"/>
<reference evidence="2" key="1">
    <citation type="journal article" date="2019" name="Int. J. Syst. Evol. Microbiol.">
        <title>The Global Catalogue of Microorganisms (GCM) 10K type strain sequencing project: providing services to taxonomists for standard genome sequencing and annotation.</title>
        <authorList>
            <consortium name="The Broad Institute Genomics Platform"/>
            <consortium name="The Broad Institute Genome Sequencing Center for Infectious Disease"/>
            <person name="Wu L."/>
            <person name="Ma J."/>
        </authorList>
    </citation>
    <scope>NUCLEOTIDE SEQUENCE [LARGE SCALE GENOMIC DNA]</scope>
    <source>
        <strain evidence="2">CGMCC 1.16226</strain>
    </source>
</reference>